<accession>A0A840RNZ0</accession>
<dbReference type="Proteomes" id="UP000571084">
    <property type="component" value="Unassembled WGS sequence"/>
</dbReference>
<dbReference type="EMBL" id="JACHHQ010000001">
    <property type="protein sequence ID" value="MBB5198648.1"/>
    <property type="molecule type" value="Genomic_DNA"/>
</dbReference>
<comment type="caution">
    <text evidence="1">The sequence shown here is derived from an EMBL/GenBank/DDBJ whole genome shotgun (WGS) entry which is preliminary data.</text>
</comment>
<dbReference type="AlphaFoldDB" id="A0A840RNZ0"/>
<name>A0A840RNZ0_9BURK</name>
<gene>
    <name evidence="1" type="ORF">HNR39_000458</name>
</gene>
<organism evidence="1 2">
    <name type="scientific">Glaciimonas immobilis</name>
    <dbReference type="NCBI Taxonomy" id="728004"/>
    <lineage>
        <taxon>Bacteria</taxon>
        <taxon>Pseudomonadati</taxon>
        <taxon>Pseudomonadota</taxon>
        <taxon>Betaproteobacteria</taxon>
        <taxon>Burkholderiales</taxon>
        <taxon>Oxalobacteraceae</taxon>
        <taxon>Glaciimonas</taxon>
    </lineage>
</organism>
<evidence type="ECO:0000313" key="1">
    <source>
        <dbReference type="EMBL" id="MBB5198648.1"/>
    </source>
</evidence>
<protein>
    <submittedName>
        <fullName evidence="1">Uncharacterized protein</fullName>
    </submittedName>
</protein>
<reference evidence="1 2" key="1">
    <citation type="submission" date="2020-08" db="EMBL/GenBank/DDBJ databases">
        <title>Genomic Encyclopedia of Type Strains, Phase IV (KMG-IV): sequencing the most valuable type-strain genomes for metagenomic binning, comparative biology and taxonomic classification.</title>
        <authorList>
            <person name="Goeker M."/>
        </authorList>
    </citation>
    <scope>NUCLEOTIDE SEQUENCE [LARGE SCALE GENOMIC DNA]</scope>
    <source>
        <strain evidence="1 2">DSM 23240</strain>
    </source>
</reference>
<proteinExistence type="predicted"/>
<dbReference type="RefSeq" id="WP_168052749.1">
    <property type="nucleotide sequence ID" value="NZ_JAAOZT010000002.1"/>
</dbReference>
<evidence type="ECO:0000313" key="2">
    <source>
        <dbReference type="Proteomes" id="UP000571084"/>
    </source>
</evidence>
<keyword evidence="2" id="KW-1185">Reference proteome</keyword>
<sequence>MTHLLKRVALLAQAVAIDPDNIGTMSTGEAVAAALLNGRLDLLSSRFHHPLDALERLDEGWIAALLEAHRCGWR</sequence>